<name>A0A418V218_RHOPL</name>
<reference evidence="3 4" key="1">
    <citation type="submission" date="2018-09" db="EMBL/GenBank/DDBJ databases">
        <title>Draft genome sequence of Rhodopseudomonas palustris 2.1.18.</title>
        <authorList>
            <person name="Robertson S.L."/>
            <person name="Meyer T.E."/>
            <person name="Kyndt J.A."/>
        </authorList>
    </citation>
    <scope>NUCLEOTIDE SEQUENCE [LARGE SCALE GENOMIC DNA]</scope>
    <source>
        <strain evidence="3 4">2.1.18</strain>
    </source>
</reference>
<feature type="domain" description="BioF2-like acetyltransferase" evidence="2">
    <location>
        <begin position="195"/>
        <end position="344"/>
    </location>
</feature>
<dbReference type="RefSeq" id="WP_119858098.1">
    <property type="nucleotide sequence ID" value="NZ_QYYD01000020.1"/>
</dbReference>
<dbReference type="Proteomes" id="UP000285523">
    <property type="component" value="Unassembled WGS sequence"/>
</dbReference>
<dbReference type="InterPro" id="IPR016181">
    <property type="entry name" value="Acyl_CoA_acyltransferase"/>
</dbReference>
<organism evidence="3 4">
    <name type="scientific">Rhodopseudomonas palustris</name>
    <dbReference type="NCBI Taxonomy" id="1076"/>
    <lineage>
        <taxon>Bacteria</taxon>
        <taxon>Pseudomonadati</taxon>
        <taxon>Pseudomonadota</taxon>
        <taxon>Alphaproteobacteria</taxon>
        <taxon>Hyphomicrobiales</taxon>
        <taxon>Nitrobacteraceae</taxon>
        <taxon>Rhodopseudomonas</taxon>
    </lineage>
</organism>
<dbReference type="SUPFAM" id="SSF55729">
    <property type="entry name" value="Acyl-CoA N-acyltransferases (Nat)"/>
    <property type="match status" value="1"/>
</dbReference>
<evidence type="ECO:0000259" key="2">
    <source>
        <dbReference type="Pfam" id="PF13480"/>
    </source>
</evidence>
<sequence>MATTAVLSKGRSANEAAPTVQPGRIARVDVLRDLAVAEPIWRALEQPDQVSTPYQRFDLLAAWQQHIGSAEGIEPFIVVASDADRRPMLLMPLGLQRRFGVRVASFLGGKYPTFNMPLWRRDVASMADARDVEALIAGLRAVPGGADVLALCQQPLHWRDLANPLALLPHQPSVNDCPVLRLEAGAPAANRISNSFRRRLKTKEKKLQALPGYRYAQATTDADIDGVLDAFFRIKPIRMAAQKLPNVFAEPGVEDFVRQACHAALPGGGRAIDIHALQSDDEMIAMFAGVADGHRYSMMFNTYTLSDAARYSPGLILMRSIIDHYADQGYRRIDLGIGSDDYKKMFCKDLEPIFDSYVALSSRGRLAAPAMAALARAKRTVKQSPALKQMAQRLRGALQRKAPAPATAAEDSEN</sequence>
<evidence type="ECO:0000313" key="4">
    <source>
        <dbReference type="Proteomes" id="UP000285523"/>
    </source>
</evidence>
<keyword evidence="3" id="KW-0808">Transferase</keyword>
<accession>A0A418V218</accession>
<protein>
    <submittedName>
        <fullName evidence="3">GNAT family N-acetyltransferase</fullName>
    </submittedName>
</protein>
<dbReference type="OrthoDB" id="8193702at2"/>
<dbReference type="AlphaFoldDB" id="A0A418V218"/>
<dbReference type="GO" id="GO:0016740">
    <property type="term" value="F:transferase activity"/>
    <property type="evidence" value="ECO:0007669"/>
    <property type="project" value="UniProtKB-KW"/>
</dbReference>
<proteinExistence type="predicted"/>
<dbReference type="Gene3D" id="3.40.630.30">
    <property type="match status" value="1"/>
</dbReference>
<evidence type="ECO:0000256" key="1">
    <source>
        <dbReference type="SAM" id="MobiDB-lite"/>
    </source>
</evidence>
<comment type="caution">
    <text evidence="3">The sequence shown here is derived from an EMBL/GenBank/DDBJ whole genome shotgun (WGS) entry which is preliminary data.</text>
</comment>
<evidence type="ECO:0000313" key="3">
    <source>
        <dbReference type="EMBL" id="RJF69972.1"/>
    </source>
</evidence>
<dbReference type="EMBL" id="QYYD01000020">
    <property type="protein sequence ID" value="RJF69972.1"/>
    <property type="molecule type" value="Genomic_DNA"/>
</dbReference>
<feature type="region of interest" description="Disordered" evidence="1">
    <location>
        <begin position="393"/>
        <end position="414"/>
    </location>
</feature>
<dbReference type="Pfam" id="PF13480">
    <property type="entry name" value="Acetyltransf_6"/>
    <property type="match status" value="1"/>
</dbReference>
<gene>
    <name evidence="3" type="ORF">D4Q52_18770</name>
</gene>
<dbReference type="InterPro" id="IPR038740">
    <property type="entry name" value="BioF2-like_GNAT_dom"/>
</dbReference>